<dbReference type="PANTHER" id="PTHR45138">
    <property type="entry name" value="REGULATORY COMPONENTS OF SENSORY TRANSDUCTION SYSTEM"/>
    <property type="match status" value="1"/>
</dbReference>
<dbReference type="Gene3D" id="3.30.70.270">
    <property type="match status" value="1"/>
</dbReference>
<dbReference type="InterPro" id="IPR050469">
    <property type="entry name" value="Diguanylate_Cyclase"/>
</dbReference>
<evidence type="ECO:0000313" key="4">
    <source>
        <dbReference type="EMBL" id="MDR7089187.1"/>
    </source>
</evidence>
<dbReference type="EMBL" id="JAVDVX010000002">
    <property type="protein sequence ID" value="MDR7089187.1"/>
    <property type="molecule type" value="Genomic_DNA"/>
</dbReference>
<gene>
    <name evidence="4" type="ORF">J2X05_001193</name>
</gene>
<comment type="catalytic activity">
    <reaction evidence="2">
        <text>2 GTP = 3',3'-c-di-GMP + 2 diphosphate</text>
        <dbReference type="Rhea" id="RHEA:24898"/>
        <dbReference type="ChEBI" id="CHEBI:33019"/>
        <dbReference type="ChEBI" id="CHEBI:37565"/>
        <dbReference type="ChEBI" id="CHEBI:58805"/>
        <dbReference type="EC" id="2.7.7.65"/>
    </reaction>
</comment>
<comment type="caution">
    <text evidence="4">The sequence shown here is derived from an EMBL/GenBank/DDBJ whole genome shotgun (WGS) entry which is preliminary data.</text>
</comment>
<feature type="domain" description="GGDEF" evidence="3">
    <location>
        <begin position="72"/>
        <end position="206"/>
    </location>
</feature>
<dbReference type="RefSeq" id="WP_310069963.1">
    <property type="nucleotide sequence ID" value="NZ_JAVDVX010000002.1"/>
</dbReference>
<evidence type="ECO:0000256" key="1">
    <source>
        <dbReference type="ARBA" id="ARBA00012528"/>
    </source>
</evidence>
<dbReference type="InterPro" id="IPR029787">
    <property type="entry name" value="Nucleotide_cyclase"/>
</dbReference>
<dbReference type="Pfam" id="PF00990">
    <property type="entry name" value="GGDEF"/>
    <property type="match status" value="1"/>
</dbReference>
<proteinExistence type="predicted"/>
<dbReference type="NCBIfam" id="TIGR00254">
    <property type="entry name" value="GGDEF"/>
    <property type="match status" value="1"/>
</dbReference>
<dbReference type="SMART" id="SM00267">
    <property type="entry name" value="GGDEF"/>
    <property type="match status" value="1"/>
</dbReference>
<dbReference type="InterPro" id="IPR000160">
    <property type="entry name" value="GGDEF_dom"/>
</dbReference>
<evidence type="ECO:0000259" key="3">
    <source>
        <dbReference type="PROSITE" id="PS50887"/>
    </source>
</evidence>
<dbReference type="PROSITE" id="PS50887">
    <property type="entry name" value="GGDEF"/>
    <property type="match status" value="1"/>
</dbReference>
<accession>A0ABU1UVG6</accession>
<dbReference type="EC" id="2.7.7.65" evidence="1"/>
<evidence type="ECO:0000313" key="5">
    <source>
        <dbReference type="Proteomes" id="UP001253595"/>
    </source>
</evidence>
<sequence>MDSPASPSDFVARSCPLGDAPCQFLQELQTLREEVGLLKEQVRTDALTGLYNFRFFSDALPLEMERASRSFQPLSLIILDIDHFKGFNDCWGHELGNRALSHIAQLIGLTVRKLDFACRFGGEEFVILLPNTDLRQAMSVAQRLREIIAITPLVHEQELITITASLGVDEYRGSHSDSPEGFIERVDAWLYQAKHAGRNCVKGPVIESADVKTTVTTEEKDALFGAFGSDE</sequence>
<evidence type="ECO:0000256" key="2">
    <source>
        <dbReference type="ARBA" id="ARBA00034247"/>
    </source>
</evidence>
<reference evidence="4 5" key="1">
    <citation type="submission" date="2023-07" db="EMBL/GenBank/DDBJ databases">
        <title>Sorghum-associated microbial communities from plants grown in Nebraska, USA.</title>
        <authorList>
            <person name="Schachtman D."/>
        </authorList>
    </citation>
    <scope>NUCLEOTIDE SEQUENCE [LARGE SCALE GENOMIC DNA]</scope>
    <source>
        <strain evidence="4 5">BE190</strain>
    </source>
</reference>
<protein>
    <recommendedName>
        <fullName evidence="1">diguanylate cyclase</fullName>
        <ecNumber evidence="1">2.7.7.65</ecNumber>
    </recommendedName>
</protein>
<name>A0ABU1UVG6_9GAMM</name>
<dbReference type="SUPFAM" id="SSF55073">
    <property type="entry name" value="Nucleotide cyclase"/>
    <property type="match status" value="1"/>
</dbReference>
<dbReference type="CDD" id="cd01949">
    <property type="entry name" value="GGDEF"/>
    <property type="match status" value="1"/>
</dbReference>
<dbReference type="InterPro" id="IPR043128">
    <property type="entry name" value="Rev_trsase/Diguanyl_cyclase"/>
</dbReference>
<keyword evidence="5" id="KW-1185">Reference proteome</keyword>
<dbReference type="Proteomes" id="UP001253595">
    <property type="component" value="Unassembled WGS sequence"/>
</dbReference>
<dbReference type="PANTHER" id="PTHR45138:SF9">
    <property type="entry name" value="DIGUANYLATE CYCLASE DGCM-RELATED"/>
    <property type="match status" value="1"/>
</dbReference>
<organism evidence="4 5">
    <name type="scientific">Cellvibrio fibrivorans</name>
    <dbReference type="NCBI Taxonomy" id="126350"/>
    <lineage>
        <taxon>Bacteria</taxon>
        <taxon>Pseudomonadati</taxon>
        <taxon>Pseudomonadota</taxon>
        <taxon>Gammaproteobacteria</taxon>
        <taxon>Cellvibrionales</taxon>
        <taxon>Cellvibrionaceae</taxon>
        <taxon>Cellvibrio</taxon>
    </lineage>
</organism>